<dbReference type="GO" id="GO:0008270">
    <property type="term" value="F:zinc ion binding"/>
    <property type="evidence" value="ECO:0007669"/>
    <property type="project" value="UniProtKB-KW"/>
</dbReference>
<reference evidence="5" key="2">
    <citation type="submission" date="2019-10" db="EMBL/GenBank/DDBJ databases">
        <title>Conservation and host-specific expression of non-tandemly repeated heterogenous ribosome RNA gene in arbuscular mycorrhizal fungi.</title>
        <authorList>
            <person name="Maeda T."/>
            <person name="Kobayashi Y."/>
            <person name="Nakagawa T."/>
            <person name="Ezawa T."/>
            <person name="Yamaguchi K."/>
            <person name="Bino T."/>
            <person name="Nishimoto Y."/>
            <person name="Shigenobu S."/>
            <person name="Kawaguchi M."/>
        </authorList>
    </citation>
    <scope>NUCLEOTIDE SEQUENCE</scope>
    <source>
        <strain evidence="5">HR1</strain>
    </source>
</reference>
<proteinExistence type="predicted"/>
<feature type="domain" description="SWIM-type" evidence="3">
    <location>
        <begin position="622"/>
        <end position="657"/>
    </location>
</feature>
<dbReference type="Proteomes" id="UP000247702">
    <property type="component" value="Unassembled WGS sequence"/>
</dbReference>
<sequence>MDNSNFENFIQYNNTENSVNVTFSRPAEYYLKNHPLLKNARLKSQSRKKTPELIKKGIIPIERVEGAVDFIEWTTKTGQTKSTNRIDNIIKLTEMGEALVKQIEVGIKKDKLCWQWMMYCAGDGNSCQRECGGIGKCIEGCPNEILPNNLKNYNDMHLCKVKIVSEVYLSQLNSAYPLKIKILNTHLPSNVLTTHTPQINRLSLTRQIRDNIIINRRADHKTTKNIKAKMLAPYNGANEEILREALHNQKEICDDKKLYRFLPDLSFSETSLEHFYQLTLSDQLWLKNAQRYGKYCIGVDSKYDLNNDRAPILAVVAENNAGFGTPLAFGLSNKENNWTTSIALKSLKNNIPCDNQNCEHKWYYEDLPNKKGFQRITECAKNHNWAPLVMMDKHRPTKIATENVLDRTILCWFHIMKTFGENLNNWNIPWSLRYPIALAFKIVGRSRSVDLAKELSLLYINFINSLDLKLELKNKLIKDLHNNWICDEWILSFIDAGRILESTTHIMTTNNYTESFEAGLATVFDMQTIEQETQATHFASDKLRRLNYGKLLFLLDYVESTGVDDYFFVKKRDHPFTLESSYSNELIHLDKNNFDLLMPLHNKLMEQHLSKIPSHYERSEYYLINIKTGECTCFDYIWNGPFRDTCKHCHAALIYQEAIKIPDMLLFKQEIKKELVQYFKNKQRILPVESKNLSIYNGDVETAYLEIVNLYNIDGSAIFKSYSRPDENNRDPFRPVELDNHKSNIGAPPKSPAKPRKPSRILKNTDRSTSFSEEKRSTKRIRKNIRNAKENVKNMENSYESLTTLPLQSAQSSTQPTTMQSYWQNNYIHSFSPISQLTQTPIDSSYVYFTNTTPYYSNAAVQLDNFPPDQNSYSFAPHLSNANSFSAISTTSTRTSTSSAPIPSSSSRQQENKVYYV</sequence>
<dbReference type="PROSITE" id="PS50966">
    <property type="entry name" value="ZF_SWIM"/>
    <property type="match status" value="1"/>
</dbReference>
<organism evidence="4 6">
    <name type="scientific">Rhizophagus clarus</name>
    <dbReference type="NCBI Taxonomy" id="94130"/>
    <lineage>
        <taxon>Eukaryota</taxon>
        <taxon>Fungi</taxon>
        <taxon>Fungi incertae sedis</taxon>
        <taxon>Mucoromycota</taxon>
        <taxon>Glomeromycotina</taxon>
        <taxon>Glomeromycetes</taxon>
        <taxon>Glomerales</taxon>
        <taxon>Glomeraceae</taxon>
        <taxon>Rhizophagus</taxon>
    </lineage>
</organism>
<name>A0A2Z6R798_9GLOM</name>
<evidence type="ECO:0000256" key="2">
    <source>
        <dbReference type="SAM" id="MobiDB-lite"/>
    </source>
</evidence>
<evidence type="ECO:0000313" key="6">
    <source>
        <dbReference type="Proteomes" id="UP000247702"/>
    </source>
</evidence>
<keyword evidence="1" id="KW-0862">Zinc</keyword>
<feature type="compositionally biased region" description="Basic residues" evidence="2">
    <location>
        <begin position="777"/>
        <end position="786"/>
    </location>
</feature>
<keyword evidence="6" id="KW-1185">Reference proteome</keyword>
<dbReference type="EMBL" id="BLAL01000012">
    <property type="protein sequence ID" value="GES74913.1"/>
    <property type="molecule type" value="Genomic_DNA"/>
</dbReference>
<keyword evidence="1" id="KW-0479">Metal-binding</keyword>
<keyword evidence="1" id="KW-0863">Zinc-finger</keyword>
<protein>
    <recommendedName>
        <fullName evidence="3">SWIM-type domain-containing protein</fullName>
    </recommendedName>
</protein>
<comment type="caution">
    <text evidence="4">The sequence shown here is derived from an EMBL/GenBank/DDBJ whole genome shotgun (WGS) entry which is preliminary data.</text>
</comment>
<accession>A0A2Z6R798</accession>
<reference evidence="4 6" key="1">
    <citation type="submission" date="2017-11" db="EMBL/GenBank/DDBJ databases">
        <title>The genome of Rhizophagus clarus HR1 reveals common genetic basis of auxotrophy among arbuscular mycorrhizal fungi.</title>
        <authorList>
            <person name="Kobayashi Y."/>
        </authorList>
    </citation>
    <scope>NUCLEOTIDE SEQUENCE [LARGE SCALE GENOMIC DNA]</scope>
    <source>
        <strain evidence="4 6">HR1</strain>
    </source>
</reference>
<evidence type="ECO:0000313" key="4">
    <source>
        <dbReference type="EMBL" id="GBB98227.1"/>
    </source>
</evidence>
<dbReference type="AlphaFoldDB" id="A0A2Z6R798"/>
<feature type="compositionally biased region" description="Basic and acidic residues" evidence="2">
    <location>
        <begin position="724"/>
        <end position="742"/>
    </location>
</feature>
<dbReference type="Proteomes" id="UP000615446">
    <property type="component" value="Unassembled WGS sequence"/>
</dbReference>
<evidence type="ECO:0000259" key="3">
    <source>
        <dbReference type="PROSITE" id="PS50966"/>
    </source>
</evidence>
<dbReference type="InterPro" id="IPR007527">
    <property type="entry name" value="Znf_SWIM"/>
</dbReference>
<dbReference type="EMBL" id="BEXD01002419">
    <property type="protein sequence ID" value="GBB98227.1"/>
    <property type="molecule type" value="Genomic_DNA"/>
</dbReference>
<dbReference type="OrthoDB" id="2345982at2759"/>
<feature type="region of interest" description="Disordered" evidence="2">
    <location>
        <begin position="724"/>
        <end position="794"/>
    </location>
</feature>
<feature type="compositionally biased region" description="Low complexity" evidence="2">
    <location>
        <begin position="892"/>
        <end position="908"/>
    </location>
</feature>
<feature type="region of interest" description="Disordered" evidence="2">
    <location>
        <begin position="892"/>
        <end position="917"/>
    </location>
</feature>
<dbReference type="STRING" id="94130.A0A2Z6R798"/>
<evidence type="ECO:0000313" key="5">
    <source>
        <dbReference type="EMBL" id="GES74913.1"/>
    </source>
</evidence>
<gene>
    <name evidence="5" type="ORF">RCL2_000237200</name>
    <name evidence="4" type="ORF">RclHR1_31750001</name>
</gene>
<evidence type="ECO:0000256" key="1">
    <source>
        <dbReference type="PROSITE-ProRule" id="PRU00325"/>
    </source>
</evidence>